<gene>
    <name evidence="2" type="ORF">HF568_15230</name>
</gene>
<dbReference type="Pfam" id="PF00403">
    <property type="entry name" value="HMA"/>
    <property type="match status" value="1"/>
</dbReference>
<dbReference type="InterPro" id="IPR006121">
    <property type="entry name" value="HMA_dom"/>
</dbReference>
<comment type="caution">
    <text evidence="2">The sequence shown here is derived from an EMBL/GenBank/DDBJ whole genome shotgun (WGS) entry which is preliminary data.</text>
</comment>
<dbReference type="CDD" id="cd00371">
    <property type="entry name" value="HMA"/>
    <property type="match status" value="1"/>
</dbReference>
<evidence type="ECO:0000259" key="1">
    <source>
        <dbReference type="PROSITE" id="PS50846"/>
    </source>
</evidence>
<evidence type="ECO:0000313" key="2">
    <source>
        <dbReference type="EMBL" id="MBU2724508.1"/>
    </source>
</evidence>
<dbReference type="GO" id="GO:0046872">
    <property type="term" value="F:metal ion binding"/>
    <property type="evidence" value="ECO:0007669"/>
    <property type="project" value="InterPro"/>
</dbReference>
<protein>
    <submittedName>
        <fullName evidence="2">Heavy metal-binding protein</fullName>
    </submittedName>
</protein>
<evidence type="ECO:0000313" key="3">
    <source>
        <dbReference type="Proteomes" id="UP000887300"/>
    </source>
</evidence>
<sequence length="51" mass="5133">RAVTKALEGVPGVEKADVTLTPGEAVVHGQASTAALIAAVKEEGYEADVRG</sequence>
<dbReference type="EMBL" id="JABBHS010000459">
    <property type="protein sequence ID" value="MBU2724508.1"/>
    <property type="molecule type" value="Genomic_DNA"/>
</dbReference>
<organism evidence="2 3">
    <name type="scientific">Acidithiobacillus ferridurans</name>
    <dbReference type="NCBI Taxonomy" id="1232575"/>
    <lineage>
        <taxon>Bacteria</taxon>
        <taxon>Pseudomonadati</taxon>
        <taxon>Pseudomonadota</taxon>
        <taxon>Acidithiobacillia</taxon>
        <taxon>Acidithiobacillales</taxon>
        <taxon>Acidithiobacillaceae</taxon>
        <taxon>Acidithiobacillus</taxon>
    </lineage>
</organism>
<feature type="non-terminal residue" evidence="2">
    <location>
        <position position="1"/>
    </location>
</feature>
<dbReference type="Proteomes" id="UP000887300">
    <property type="component" value="Unassembled WGS sequence"/>
</dbReference>
<reference evidence="2" key="1">
    <citation type="journal article" date="2021" name="ISME J.">
        <title>Genomic evolution of the class Acidithiobacillia: deep-branching Proteobacteria living in extreme acidic conditions.</title>
        <authorList>
            <person name="Moya-Beltran A."/>
            <person name="Beard S."/>
            <person name="Rojas-Villalobos C."/>
            <person name="Issotta F."/>
            <person name="Gallardo Y."/>
            <person name="Ulloa R."/>
            <person name="Giaveno A."/>
            <person name="Degli Esposti M."/>
            <person name="Johnson D.B."/>
            <person name="Quatrini R."/>
        </authorList>
    </citation>
    <scope>NUCLEOTIDE SEQUENCE</scope>
    <source>
        <strain evidence="2">DSM 583</strain>
    </source>
</reference>
<accession>A0A8X8KCT5</accession>
<dbReference type="Gene3D" id="3.30.70.100">
    <property type="match status" value="1"/>
</dbReference>
<dbReference type="AlphaFoldDB" id="A0A8X8KCT5"/>
<dbReference type="SUPFAM" id="SSF55008">
    <property type="entry name" value="HMA, heavy metal-associated domain"/>
    <property type="match status" value="1"/>
</dbReference>
<name>A0A8X8KCT5_ACIFI</name>
<dbReference type="PROSITE" id="PS50846">
    <property type="entry name" value="HMA_2"/>
    <property type="match status" value="1"/>
</dbReference>
<dbReference type="InterPro" id="IPR036163">
    <property type="entry name" value="HMA_dom_sf"/>
</dbReference>
<feature type="domain" description="HMA" evidence="1">
    <location>
        <begin position="1"/>
        <end position="48"/>
    </location>
</feature>
<proteinExistence type="predicted"/>